<sequence>MVKNEFESYHEDEVLAVPTNRINTAPGSPTERMMRVFDKFLYDDIQDTENMKKAIALDNMVGGQLDDYGDDWGLLRLGEPDDIYRFLLKLRTITRTSQGTFNELIRIISATFSIDEHDFQVKNDYVIQPDGSTIGKPFHVSVYNLPLDEIEHPEIIQSFITELQQALVLGVTLSSVSFVTSPSANVYVGTALTTMNEVELPSDVDTETMEHTITNTNYMRSFQQVTTKYEIESGEVDHG</sequence>
<evidence type="ECO:0000313" key="1">
    <source>
        <dbReference type="EMBL" id="MFD1455247.1"/>
    </source>
</evidence>
<proteinExistence type="predicted"/>
<dbReference type="RefSeq" id="WP_203644548.1">
    <property type="nucleotide sequence ID" value="NZ_BOLN01000004.1"/>
</dbReference>
<gene>
    <name evidence="1" type="ORF">ACFQ44_06050</name>
</gene>
<dbReference type="Proteomes" id="UP001597189">
    <property type="component" value="Unassembled WGS sequence"/>
</dbReference>
<protein>
    <recommendedName>
        <fullName evidence="3">DUF2612 domain-containing protein</fullName>
    </recommendedName>
</protein>
<dbReference type="EMBL" id="JBHTOD010000004">
    <property type="protein sequence ID" value="MFD1455247.1"/>
    <property type="molecule type" value="Genomic_DNA"/>
</dbReference>
<evidence type="ECO:0008006" key="3">
    <source>
        <dbReference type="Google" id="ProtNLM"/>
    </source>
</evidence>
<name>A0ABW4D5B4_9LACO</name>
<evidence type="ECO:0000313" key="2">
    <source>
        <dbReference type="Proteomes" id="UP001597189"/>
    </source>
</evidence>
<organism evidence="1 2">
    <name type="scientific">Levilactobacillus lanxiensis</name>
    <dbReference type="NCBI Taxonomy" id="2799568"/>
    <lineage>
        <taxon>Bacteria</taxon>
        <taxon>Bacillati</taxon>
        <taxon>Bacillota</taxon>
        <taxon>Bacilli</taxon>
        <taxon>Lactobacillales</taxon>
        <taxon>Lactobacillaceae</taxon>
        <taxon>Levilactobacillus</taxon>
    </lineage>
</organism>
<keyword evidence="2" id="KW-1185">Reference proteome</keyword>
<reference evidence="2" key="1">
    <citation type="journal article" date="2019" name="Int. J. Syst. Evol. Microbiol.">
        <title>The Global Catalogue of Microorganisms (GCM) 10K type strain sequencing project: providing services to taxonomists for standard genome sequencing and annotation.</title>
        <authorList>
            <consortium name="The Broad Institute Genomics Platform"/>
            <consortium name="The Broad Institute Genome Sequencing Center for Infectious Disease"/>
            <person name="Wu L."/>
            <person name="Ma J."/>
        </authorList>
    </citation>
    <scope>NUCLEOTIDE SEQUENCE [LARGE SCALE GENOMIC DNA]</scope>
    <source>
        <strain evidence="2">CCM 8979</strain>
    </source>
</reference>
<comment type="caution">
    <text evidence="1">The sequence shown here is derived from an EMBL/GenBank/DDBJ whole genome shotgun (WGS) entry which is preliminary data.</text>
</comment>
<accession>A0ABW4D5B4</accession>